<dbReference type="EMBL" id="BKCJ011732387">
    <property type="protein sequence ID" value="GFD48914.1"/>
    <property type="molecule type" value="Genomic_DNA"/>
</dbReference>
<reference evidence="1" key="1">
    <citation type="journal article" date="2019" name="Sci. Rep.">
        <title>Draft genome of Tanacetum cinerariifolium, the natural source of mosquito coil.</title>
        <authorList>
            <person name="Yamashiro T."/>
            <person name="Shiraishi A."/>
            <person name="Satake H."/>
            <person name="Nakayama K."/>
        </authorList>
    </citation>
    <scope>NUCLEOTIDE SEQUENCE</scope>
</reference>
<accession>A0A699WWH5</accession>
<evidence type="ECO:0000313" key="1">
    <source>
        <dbReference type="EMBL" id="GFD48914.1"/>
    </source>
</evidence>
<dbReference type="AlphaFoldDB" id="A0A699WWH5"/>
<protein>
    <submittedName>
        <fullName evidence="1">Retrovirus-related Pol polyprotein from transposon TNT 1-94</fullName>
    </submittedName>
</protein>
<sequence length="31" mass="3409">NKARLVAKGYAQEEGIDFEESFAPIGRLEAV</sequence>
<feature type="non-terminal residue" evidence="1">
    <location>
        <position position="1"/>
    </location>
</feature>
<proteinExistence type="predicted"/>
<name>A0A699WWH5_TANCI</name>
<comment type="caution">
    <text evidence="1">The sequence shown here is derived from an EMBL/GenBank/DDBJ whole genome shotgun (WGS) entry which is preliminary data.</text>
</comment>
<organism evidence="1">
    <name type="scientific">Tanacetum cinerariifolium</name>
    <name type="common">Dalmatian daisy</name>
    <name type="synonym">Chrysanthemum cinerariifolium</name>
    <dbReference type="NCBI Taxonomy" id="118510"/>
    <lineage>
        <taxon>Eukaryota</taxon>
        <taxon>Viridiplantae</taxon>
        <taxon>Streptophyta</taxon>
        <taxon>Embryophyta</taxon>
        <taxon>Tracheophyta</taxon>
        <taxon>Spermatophyta</taxon>
        <taxon>Magnoliopsida</taxon>
        <taxon>eudicotyledons</taxon>
        <taxon>Gunneridae</taxon>
        <taxon>Pentapetalae</taxon>
        <taxon>asterids</taxon>
        <taxon>campanulids</taxon>
        <taxon>Asterales</taxon>
        <taxon>Asteraceae</taxon>
        <taxon>Asteroideae</taxon>
        <taxon>Anthemideae</taxon>
        <taxon>Anthemidinae</taxon>
        <taxon>Tanacetum</taxon>
    </lineage>
</organism>
<gene>
    <name evidence="1" type="ORF">Tci_920883</name>
</gene>